<keyword evidence="4" id="KW-1185">Reference proteome</keyword>
<dbReference type="Gene3D" id="3.40.50.2000">
    <property type="entry name" value="Glycogen Phosphorylase B"/>
    <property type="match status" value="2"/>
</dbReference>
<dbReference type="PANTHER" id="PTHR12526:SF595">
    <property type="entry name" value="BLL5217 PROTEIN"/>
    <property type="match status" value="1"/>
</dbReference>
<gene>
    <name evidence="3" type="ORF">O7A60_26710</name>
</gene>
<dbReference type="Proteomes" id="UP001387293">
    <property type="component" value="Unassembled WGS sequence"/>
</dbReference>
<dbReference type="Pfam" id="PF00534">
    <property type="entry name" value="Glycos_transf_1"/>
    <property type="match status" value="1"/>
</dbReference>
<feature type="domain" description="Glycosyltransferase subfamily 4-like N-terminal" evidence="2">
    <location>
        <begin position="18"/>
        <end position="129"/>
    </location>
</feature>
<evidence type="ECO:0000259" key="1">
    <source>
        <dbReference type="Pfam" id="PF00534"/>
    </source>
</evidence>
<name>A0ABU8L2X0_9HYPH</name>
<organism evidence="3 4">
    <name type="scientific">Mesorhizobium salmacidum</name>
    <dbReference type="NCBI Taxonomy" id="3015171"/>
    <lineage>
        <taxon>Bacteria</taxon>
        <taxon>Pseudomonadati</taxon>
        <taxon>Pseudomonadota</taxon>
        <taxon>Alphaproteobacteria</taxon>
        <taxon>Hyphomicrobiales</taxon>
        <taxon>Phyllobacteriaceae</taxon>
        <taxon>Mesorhizobium</taxon>
    </lineage>
</organism>
<dbReference type="CDD" id="cd03802">
    <property type="entry name" value="GT4_AviGT4-like"/>
    <property type="match status" value="1"/>
</dbReference>
<feature type="domain" description="Glycosyl transferase family 1" evidence="1">
    <location>
        <begin position="174"/>
        <end position="300"/>
    </location>
</feature>
<accession>A0ABU8L2X0</accession>
<sequence length="371" mass="41270">MRVAQVAPLTESVPPKLYGGTERIVSYLAEELVHRGHEVTLFASGDSHTSARLVKCCDRALRLDPTVLDPIPHHIVMLDRVRRVADEFDVIHFHTDLLQFPLLNTLQTPALTTLHGRLDLPDLHPFYQSFPDVPLVSISEEQRRPMPPVNWAGTVYNGLPRDLLPMTVHPSGDYLAFLGRISPEKGPETAIEIATRAGMTLKIAAKIDKQDRLFWENVISPMIATHPNVEFLGEIDEHHKADFLGNARALLFPINWPEPFGLVMIEAMACGTPVIAFDRGAVFEVIDHGVSGFVVRTVDEGIEAIRSAGNLDRRRIRAVFEERFSAERMAFDYVSIYDRLVALSSGAAMARARGAQVSAEVRGLSDAIREC</sequence>
<dbReference type="InterPro" id="IPR001296">
    <property type="entry name" value="Glyco_trans_1"/>
</dbReference>
<evidence type="ECO:0000259" key="2">
    <source>
        <dbReference type="Pfam" id="PF13439"/>
    </source>
</evidence>
<evidence type="ECO:0000313" key="4">
    <source>
        <dbReference type="Proteomes" id="UP001387293"/>
    </source>
</evidence>
<dbReference type="PANTHER" id="PTHR12526">
    <property type="entry name" value="GLYCOSYLTRANSFERASE"/>
    <property type="match status" value="1"/>
</dbReference>
<dbReference type="InterPro" id="IPR028098">
    <property type="entry name" value="Glyco_trans_4-like_N"/>
</dbReference>
<dbReference type="Pfam" id="PF13439">
    <property type="entry name" value="Glyco_transf_4"/>
    <property type="match status" value="1"/>
</dbReference>
<evidence type="ECO:0000313" key="3">
    <source>
        <dbReference type="EMBL" id="MEI9412318.1"/>
    </source>
</evidence>
<dbReference type="RefSeq" id="WP_337108730.1">
    <property type="nucleotide sequence ID" value="NZ_JAPYKS010000026.1"/>
</dbReference>
<proteinExistence type="predicted"/>
<dbReference type="SUPFAM" id="SSF53756">
    <property type="entry name" value="UDP-Glycosyltransferase/glycogen phosphorylase"/>
    <property type="match status" value="1"/>
</dbReference>
<reference evidence="3 4" key="1">
    <citation type="submission" date="2022-12" db="EMBL/GenBank/DDBJ databases">
        <authorList>
            <person name="Muema E."/>
        </authorList>
    </citation>
    <scope>NUCLEOTIDE SEQUENCE [LARGE SCALE GENOMIC DNA]</scope>
    <source>
        <strain evidence="4">1326</strain>
    </source>
</reference>
<dbReference type="EMBL" id="JAPYKS010000026">
    <property type="protein sequence ID" value="MEI9412318.1"/>
    <property type="molecule type" value="Genomic_DNA"/>
</dbReference>
<comment type="caution">
    <text evidence="3">The sequence shown here is derived from an EMBL/GenBank/DDBJ whole genome shotgun (WGS) entry which is preliminary data.</text>
</comment>
<protein>
    <submittedName>
        <fullName evidence="3">Glycosyltransferase family 4 protein</fullName>
    </submittedName>
</protein>